<dbReference type="EMBL" id="CP127294">
    <property type="protein sequence ID" value="WIX82870.1"/>
    <property type="molecule type" value="Genomic_DNA"/>
</dbReference>
<evidence type="ECO:0000313" key="3">
    <source>
        <dbReference type="Proteomes" id="UP001236014"/>
    </source>
</evidence>
<feature type="transmembrane region" description="Helical" evidence="1">
    <location>
        <begin position="137"/>
        <end position="157"/>
    </location>
</feature>
<keyword evidence="1" id="KW-1133">Transmembrane helix</keyword>
<reference evidence="2 3" key="1">
    <citation type="submission" date="2023-06" db="EMBL/GenBank/DDBJ databases">
        <authorList>
            <person name="Oyuntsetseg B."/>
            <person name="Kim S.B."/>
        </authorList>
    </citation>
    <scope>NUCLEOTIDE SEQUENCE [LARGE SCALE GENOMIC DNA]</scope>
    <source>
        <strain evidence="2 3">2-15</strain>
    </source>
</reference>
<protein>
    <submittedName>
        <fullName evidence="2">A24 family peptidase</fullName>
        <ecNumber evidence="2">3.4.23.-</ecNumber>
    </submittedName>
</protein>
<sequence>MVTVIDKMPQHVLHNLHVRPCLECQACRGVTQIVQPDRRQSSTTGELLEPGRHIRRAQRAAIRLGEQQADLEPRGAESGPSAGGIGAGDVRLAAVVGLVDGWLGWAHLAAALLTALVLALVLSAVPRPHQRGADGKTLVPFGPCLLAGALGVVLISGGR</sequence>
<dbReference type="Proteomes" id="UP001236014">
    <property type="component" value="Chromosome"/>
</dbReference>
<organism evidence="2 3">
    <name type="scientific">Amycolatopsis carbonis</name>
    <dbReference type="NCBI Taxonomy" id="715471"/>
    <lineage>
        <taxon>Bacteria</taxon>
        <taxon>Bacillati</taxon>
        <taxon>Actinomycetota</taxon>
        <taxon>Actinomycetes</taxon>
        <taxon>Pseudonocardiales</taxon>
        <taxon>Pseudonocardiaceae</taxon>
        <taxon>Amycolatopsis</taxon>
    </lineage>
</organism>
<keyword evidence="1" id="KW-0812">Transmembrane</keyword>
<proteinExistence type="predicted"/>
<evidence type="ECO:0000256" key="1">
    <source>
        <dbReference type="SAM" id="Phobius"/>
    </source>
</evidence>
<accession>A0A9Y2MVG3</accession>
<keyword evidence="1" id="KW-0472">Membrane</keyword>
<feature type="transmembrane region" description="Helical" evidence="1">
    <location>
        <begin position="102"/>
        <end position="125"/>
    </location>
</feature>
<evidence type="ECO:0000313" key="2">
    <source>
        <dbReference type="EMBL" id="WIX82870.1"/>
    </source>
</evidence>
<dbReference type="AlphaFoldDB" id="A0A9Y2MVG3"/>
<name>A0A9Y2MVG3_9PSEU</name>
<keyword evidence="2" id="KW-0378">Hydrolase</keyword>
<keyword evidence="3" id="KW-1185">Reference proteome</keyword>
<dbReference type="GO" id="GO:0016787">
    <property type="term" value="F:hydrolase activity"/>
    <property type="evidence" value="ECO:0007669"/>
    <property type="project" value="UniProtKB-KW"/>
</dbReference>
<dbReference type="KEGG" id="acab:QRX50_19890"/>
<dbReference type="EC" id="3.4.23.-" evidence="2"/>
<gene>
    <name evidence="2" type="ORF">QRX50_19890</name>
</gene>